<keyword evidence="1" id="KW-0479">Metal-binding</keyword>
<name>A0ABD2XLD9_9HYME</name>
<dbReference type="Pfam" id="PF00096">
    <property type="entry name" value="zf-C2H2"/>
    <property type="match status" value="4"/>
</dbReference>
<proteinExistence type="predicted"/>
<dbReference type="PANTHER" id="PTHR23226:SF85">
    <property type="entry name" value="ZINC FINGER PROTEIN 397"/>
    <property type="match status" value="1"/>
</dbReference>
<dbReference type="SUPFAM" id="SSF48403">
    <property type="entry name" value="Ankyrin repeat"/>
    <property type="match status" value="1"/>
</dbReference>
<reference evidence="9 10" key="1">
    <citation type="journal article" date="2024" name="bioRxiv">
        <title>A reference genome for Trichogramma kaykai: A tiny desert-dwelling parasitoid wasp with competing sex-ratio distorters.</title>
        <authorList>
            <person name="Culotta J."/>
            <person name="Lindsey A.R."/>
        </authorList>
    </citation>
    <scope>NUCLEOTIDE SEQUENCE [LARGE SCALE GENOMIC DNA]</scope>
    <source>
        <strain evidence="9 10">KSX58</strain>
    </source>
</reference>
<dbReference type="SUPFAM" id="SSF57667">
    <property type="entry name" value="beta-beta-alpha zinc fingers"/>
    <property type="match status" value="4"/>
</dbReference>
<keyword evidence="10" id="KW-1185">Reference proteome</keyword>
<evidence type="ECO:0000256" key="3">
    <source>
        <dbReference type="ARBA" id="ARBA00022771"/>
    </source>
</evidence>
<dbReference type="PROSITE" id="PS50297">
    <property type="entry name" value="ANK_REP_REGION"/>
    <property type="match status" value="1"/>
</dbReference>
<keyword evidence="3 6" id="KW-0863">Zinc-finger</keyword>
<evidence type="ECO:0000256" key="4">
    <source>
        <dbReference type="ARBA" id="ARBA00022833"/>
    </source>
</evidence>
<evidence type="ECO:0000259" key="8">
    <source>
        <dbReference type="PROSITE" id="PS50157"/>
    </source>
</evidence>
<dbReference type="InterPro" id="IPR002110">
    <property type="entry name" value="Ankyrin_rpt"/>
</dbReference>
<evidence type="ECO:0000313" key="9">
    <source>
        <dbReference type="EMBL" id="KAL3405642.1"/>
    </source>
</evidence>
<comment type="caution">
    <text evidence="9">The sequence shown here is derived from an EMBL/GenBank/DDBJ whole genome shotgun (WGS) entry which is preliminary data.</text>
</comment>
<dbReference type="FunFam" id="3.30.160.60:FF:000100">
    <property type="entry name" value="Zinc finger 45-like"/>
    <property type="match status" value="1"/>
</dbReference>
<feature type="domain" description="C2H2-type" evidence="8">
    <location>
        <begin position="135"/>
        <end position="163"/>
    </location>
</feature>
<feature type="domain" description="C2H2-type" evidence="8">
    <location>
        <begin position="106"/>
        <end position="134"/>
    </location>
</feature>
<feature type="domain" description="C2H2-type" evidence="8">
    <location>
        <begin position="48"/>
        <end position="76"/>
    </location>
</feature>
<feature type="domain" description="C2H2-type" evidence="8">
    <location>
        <begin position="193"/>
        <end position="221"/>
    </location>
</feature>
<dbReference type="Gene3D" id="3.30.160.60">
    <property type="entry name" value="Classic Zinc Finger"/>
    <property type="match status" value="4"/>
</dbReference>
<evidence type="ECO:0000313" key="10">
    <source>
        <dbReference type="Proteomes" id="UP001627154"/>
    </source>
</evidence>
<organism evidence="9 10">
    <name type="scientific">Trichogramma kaykai</name>
    <dbReference type="NCBI Taxonomy" id="54128"/>
    <lineage>
        <taxon>Eukaryota</taxon>
        <taxon>Metazoa</taxon>
        <taxon>Ecdysozoa</taxon>
        <taxon>Arthropoda</taxon>
        <taxon>Hexapoda</taxon>
        <taxon>Insecta</taxon>
        <taxon>Pterygota</taxon>
        <taxon>Neoptera</taxon>
        <taxon>Endopterygota</taxon>
        <taxon>Hymenoptera</taxon>
        <taxon>Apocrita</taxon>
        <taxon>Proctotrupomorpha</taxon>
        <taxon>Chalcidoidea</taxon>
        <taxon>Trichogrammatidae</taxon>
        <taxon>Trichogramma</taxon>
    </lineage>
</organism>
<dbReference type="EMBL" id="JBJJXI010000020">
    <property type="protein sequence ID" value="KAL3405642.1"/>
    <property type="molecule type" value="Genomic_DNA"/>
</dbReference>
<feature type="repeat" description="ANK" evidence="5">
    <location>
        <begin position="417"/>
        <end position="449"/>
    </location>
</feature>
<dbReference type="SMART" id="SM00355">
    <property type="entry name" value="ZnF_C2H2"/>
    <property type="match status" value="6"/>
</dbReference>
<evidence type="ECO:0000256" key="7">
    <source>
        <dbReference type="SAM" id="MobiDB-lite"/>
    </source>
</evidence>
<dbReference type="InterPro" id="IPR036770">
    <property type="entry name" value="Ankyrin_rpt-contain_sf"/>
</dbReference>
<dbReference type="Proteomes" id="UP001627154">
    <property type="component" value="Unassembled WGS sequence"/>
</dbReference>
<feature type="domain" description="C2H2-type" evidence="8">
    <location>
        <begin position="77"/>
        <end position="105"/>
    </location>
</feature>
<keyword evidence="2" id="KW-0677">Repeat</keyword>
<evidence type="ECO:0000256" key="5">
    <source>
        <dbReference type="PROSITE-ProRule" id="PRU00023"/>
    </source>
</evidence>
<dbReference type="PANTHER" id="PTHR23226">
    <property type="entry name" value="ZINC FINGER AND SCAN DOMAIN-CONTAINING"/>
    <property type="match status" value="1"/>
</dbReference>
<dbReference type="Pfam" id="PF12796">
    <property type="entry name" value="Ank_2"/>
    <property type="match status" value="1"/>
</dbReference>
<keyword evidence="5" id="KW-0040">ANK repeat</keyword>
<dbReference type="GO" id="GO:0008270">
    <property type="term" value="F:zinc ion binding"/>
    <property type="evidence" value="ECO:0007669"/>
    <property type="project" value="UniProtKB-KW"/>
</dbReference>
<dbReference type="InterPro" id="IPR013087">
    <property type="entry name" value="Znf_C2H2_type"/>
</dbReference>
<feature type="region of interest" description="Disordered" evidence="7">
    <location>
        <begin position="775"/>
        <end position="814"/>
    </location>
</feature>
<protein>
    <recommendedName>
        <fullName evidence="8">C2H2-type domain-containing protein</fullName>
    </recommendedName>
</protein>
<gene>
    <name evidence="9" type="ORF">TKK_002011</name>
</gene>
<keyword evidence="4" id="KW-0862">Zinc</keyword>
<dbReference type="Gene3D" id="1.25.40.20">
    <property type="entry name" value="Ankyrin repeat-containing domain"/>
    <property type="match status" value="1"/>
</dbReference>
<accession>A0ABD2XLD9</accession>
<dbReference type="PROSITE" id="PS00028">
    <property type="entry name" value="ZINC_FINGER_C2H2_1"/>
    <property type="match status" value="6"/>
</dbReference>
<dbReference type="SMART" id="SM00248">
    <property type="entry name" value="ANK"/>
    <property type="match status" value="5"/>
</dbReference>
<dbReference type="InterPro" id="IPR036236">
    <property type="entry name" value="Znf_C2H2_sf"/>
</dbReference>
<dbReference type="PROSITE" id="PS50088">
    <property type="entry name" value="ANK_REPEAT"/>
    <property type="match status" value="1"/>
</dbReference>
<dbReference type="PROSITE" id="PS50157">
    <property type="entry name" value="ZINC_FINGER_C2H2_2"/>
    <property type="match status" value="6"/>
</dbReference>
<dbReference type="AlphaFoldDB" id="A0ABD2XLD9"/>
<evidence type="ECO:0000256" key="6">
    <source>
        <dbReference type="PROSITE-ProRule" id="PRU00042"/>
    </source>
</evidence>
<dbReference type="GO" id="GO:0005634">
    <property type="term" value="C:nucleus"/>
    <property type="evidence" value="ECO:0007669"/>
    <property type="project" value="UniProtKB-SubCell"/>
</dbReference>
<evidence type="ECO:0000256" key="1">
    <source>
        <dbReference type="ARBA" id="ARBA00022723"/>
    </source>
</evidence>
<evidence type="ECO:0000256" key="2">
    <source>
        <dbReference type="ARBA" id="ARBA00022737"/>
    </source>
</evidence>
<sequence>MDKSEKKLEEIVSQDNSNEHDIVVSNDKQNIADICQHQKLEHKNCEDFPCNKCEKKFKNKSTLLKHKKIFHEIFRDYLCEKCAQRFESKRGLLLHITRVHEDPKTYACDKCDKKFGQNSHLLVHQKTVHEVRKDFACDKCEKKFGRKSDLIRHQNTVHEGRRDFACEKCESKFTNKSDLLQHQKTVHEGCKDHPCDKCDQKFGHKSVLIRHRKTVHELRKDYACDKFRLKKMSAADFIVYVSRLLHEFDKLRSVGGEGDQRRREFCRLCIAEFVRHGGATRSPMYKVLRDLMNCRTLFPGLRDEKYFLKYALDRRSVIMIRLLRVGGVNIHELCLENRHSALHYLSEVKYRKKFHGDYVITKLKTINVMEYFFKRPKKNYQDSLGYTYFHAACMSGNLSAVNLFLSQLGVDVNLDTYTCSPLHMAAQYRHAEILEILLEHGANANQLDAEKSTPLHALARLCLCQCTDDDTLCDKRKPVDELVKFLLDHGADMEARNCHGLTPLGLSVCRFDLELTRTFLKYGAKIENLHEDNLFTVTFKSLELKNYPLTLNIIEMAHLLKSAGYNLSLHARLRMMKYWMKIRGNDTDHFISDYTEFLEPVTKRMIIQEVMQRIFLCREFGFYLPQETEDLLLKKCKFLDPFNDHYRVFKPRSSLAETLTVEVERTKEIMLTDNISLYEMLRMSYSEGYSTLKGITNLRLSAMEDISCTYVNLIAKRYLANVLIRPHLERVVADLFMNDHCKLNLPYLACLNIAEHMSDEDLFRLCQQTDENQLRPNTIRPRKRCHESRSSASSEPPMRRSRRLRGLPAIENHS</sequence>
<feature type="domain" description="C2H2-type" evidence="8">
    <location>
        <begin position="164"/>
        <end position="192"/>
    </location>
</feature>